<dbReference type="GeneID" id="18561201"/>
<dbReference type="Proteomes" id="UP000005661">
    <property type="component" value="Segment"/>
</dbReference>
<protein>
    <submittedName>
        <fullName evidence="1">Uncharacterized protein</fullName>
    </submittedName>
</protein>
<gene>
    <name evidence="1" type="primary">65</name>
    <name evidence="1" type="ORF">KUGEL_65</name>
</gene>
<accession>G8IBA3</accession>
<evidence type="ECO:0000313" key="2">
    <source>
        <dbReference type="Proteomes" id="UP000005661"/>
    </source>
</evidence>
<evidence type="ECO:0000313" key="1">
    <source>
        <dbReference type="EMBL" id="AER49995.1"/>
    </source>
</evidence>
<dbReference type="EMBL" id="JN699016">
    <property type="protein sequence ID" value="AER49995.1"/>
    <property type="molecule type" value="Genomic_DNA"/>
</dbReference>
<dbReference type="RefSeq" id="YP_009013520.1">
    <property type="nucleotide sequence ID" value="NC_023702.1"/>
</dbReference>
<name>G8IBA3_9CAUD</name>
<organism evidence="1 2">
    <name type="scientific">Mycobacterium phage Kugel</name>
    <dbReference type="NCBI Taxonomy" id="2923003"/>
    <lineage>
        <taxon>Viruses</taxon>
        <taxon>Duplodnaviria</taxon>
        <taxon>Heunggongvirae</taxon>
        <taxon>Uroviricota</taxon>
        <taxon>Caudoviricetes</taxon>
        <taxon>Fromanvirus</taxon>
        <taxon>Fromanvirus kugel</taxon>
    </lineage>
</organism>
<sequence>MEINNPGRRHERNDLKTWIVWTRRGGLDFEECSSKEDAFLTAYAIEEEGYRTLSCIEQPDGTIVTDDEFDAWVEERRATTKEFRTQHPPRPPYAAIAVTSPHGEPSFKDVYYKNYMRHYEYLVARFGPERVTIEVHPRVELDRLT</sequence>
<reference evidence="1 2" key="1">
    <citation type="journal article" date="2012" name="J. Virol.">
        <title>Complete Genome Sequences of 138 Mycobacteriophages.</title>
        <authorList>
            <consortium name="the Science Education Alliance Phage Hunters Advancing Genomics and Evolutionary Science Program"/>
            <consortium name="the KwaZulu-Natal Research Institute for Tuberculosis and HIV Mycobacterial Genetics Course Students"/>
            <consortium name="the Phage Hunters Integrating Research and Education Program"/>
            <person name="Hatfull G.F."/>
        </authorList>
    </citation>
    <scope>NUCLEOTIDE SEQUENCE [LARGE SCALE GENOMIC DNA]</scope>
</reference>
<proteinExistence type="predicted"/>
<keyword evidence="2" id="KW-1185">Reference proteome</keyword>
<dbReference type="KEGG" id="vg:18561201"/>